<dbReference type="Gene3D" id="2.140.10.30">
    <property type="entry name" value="Dipeptidylpeptidase IV, N-terminal domain"/>
    <property type="match status" value="1"/>
</dbReference>
<dbReference type="AlphaFoldDB" id="A0A8I0H5E3"/>
<organism evidence="2 3">
    <name type="scientific">Xanthomonas citri pv. citri</name>
    <dbReference type="NCBI Taxonomy" id="611301"/>
    <lineage>
        <taxon>Bacteria</taxon>
        <taxon>Pseudomonadati</taxon>
        <taxon>Pseudomonadota</taxon>
        <taxon>Gammaproteobacteria</taxon>
        <taxon>Lysobacterales</taxon>
        <taxon>Lysobacteraceae</taxon>
        <taxon>Xanthomonas</taxon>
    </lineage>
</organism>
<evidence type="ECO:0000259" key="1">
    <source>
        <dbReference type="Pfam" id="PF00930"/>
    </source>
</evidence>
<reference evidence="2" key="1">
    <citation type="submission" date="2020-01" db="EMBL/GenBank/DDBJ databases">
        <authorList>
            <person name="Richard D."/>
        </authorList>
    </citation>
    <scope>NUCLEOTIDE SEQUENCE</scope>
    <source>
        <strain evidence="2">JP541</strain>
    </source>
</reference>
<dbReference type="EMBL" id="JAABFR010002261">
    <property type="protein sequence ID" value="MBD4339531.1"/>
    <property type="molecule type" value="Genomic_DNA"/>
</dbReference>
<dbReference type="SUPFAM" id="SSF82171">
    <property type="entry name" value="DPP6 N-terminal domain-like"/>
    <property type="match status" value="1"/>
</dbReference>
<proteinExistence type="predicted"/>
<evidence type="ECO:0000313" key="3">
    <source>
        <dbReference type="Proteomes" id="UP000653002"/>
    </source>
</evidence>
<accession>A0A8I0H5E3</accession>
<feature type="non-terminal residue" evidence="2">
    <location>
        <position position="79"/>
    </location>
</feature>
<feature type="non-terminal residue" evidence="2">
    <location>
        <position position="1"/>
    </location>
</feature>
<feature type="domain" description="Dipeptidylpeptidase IV N-terminal" evidence="1">
    <location>
        <begin position="7"/>
        <end position="77"/>
    </location>
</feature>
<gene>
    <name evidence="2" type="ORF">GUH15_26490</name>
</gene>
<sequence length="79" mass="9189">IESYSLSPDGSKVLVKTDSRPIYRRSSSGRYFYYEIRSRLLKKLSDNHAYQQSPIFSPDGRMVAFVDSNNIYIKKLDYG</sequence>
<dbReference type="Pfam" id="PF00930">
    <property type="entry name" value="DPPIV_N"/>
    <property type="match status" value="1"/>
</dbReference>
<evidence type="ECO:0000313" key="2">
    <source>
        <dbReference type="EMBL" id="MBD4339531.1"/>
    </source>
</evidence>
<dbReference type="Proteomes" id="UP000653002">
    <property type="component" value="Unassembled WGS sequence"/>
</dbReference>
<dbReference type="GO" id="GO:0006508">
    <property type="term" value="P:proteolysis"/>
    <property type="evidence" value="ECO:0007669"/>
    <property type="project" value="InterPro"/>
</dbReference>
<comment type="caution">
    <text evidence="2">The sequence shown here is derived from an EMBL/GenBank/DDBJ whole genome shotgun (WGS) entry which is preliminary data.</text>
</comment>
<dbReference type="InterPro" id="IPR002469">
    <property type="entry name" value="Peptidase_S9B_N"/>
</dbReference>
<protein>
    <submittedName>
        <fullName evidence="2">S9 family peptidase</fullName>
    </submittedName>
</protein>
<name>A0A8I0H5E3_XANCI</name>